<evidence type="ECO:0000313" key="2">
    <source>
        <dbReference type="EMBL" id="GER05119.1"/>
    </source>
</evidence>
<dbReference type="Pfam" id="PF09955">
    <property type="entry name" value="DUF2189"/>
    <property type="match status" value="1"/>
</dbReference>
<dbReference type="Proteomes" id="UP000324996">
    <property type="component" value="Unassembled WGS sequence"/>
</dbReference>
<reference evidence="2 3" key="1">
    <citation type="submission" date="2019-09" db="EMBL/GenBank/DDBJ databases">
        <title>NBRP : Genome information of microbial organism related human and environment.</title>
        <authorList>
            <person name="Hattori M."/>
            <person name="Oshima K."/>
            <person name="Inaba H."/>
            <person name="Suda W."/>
            <person name="Sakamoto M."/>
            <person name="Iino T."/>
            <person name="Kitahara M."/>
            <person name="Oshida Y."/>
            <person name="Iida T."/>
            <person name="Kudo T."/>
            <person name="Itoh T."/>
            <person name="Ohkuma M."/>
        </authorList>
    </citation>
    <scope>NUCLEOTIDE SEQUENCE [LARGE SCALE GENOMIC DNA]</scope>
    <source>
        <strain evidence="2 3">Q-1</strain>
    </source>
</reference>
<feature type="transmembrane region" description="Helical" evidence="1">
    <location>
        <begin position="123"/>
        <end position="148"/>
    </location>
</feature>
<name>A0A5A7NDG2_9PROT</name>
<sequence length="264" mass="28363">MNTAHAQNVSGSNEHSADVSKIRHIEISDVKAALRAGYGDFLKRPSHAIFLGLLYPILCFILVAAVTGRDLLPLVYPLIAGFTLVGPFAALGLYEMSRRREETGEIHWRDAFGVFRSAAFSQILMLGLLILLVFSLWILAAVLIYSHTLGTIASPAAPLAGMFSTTEGWMMVFVGNIVGAVFAVASFTISVVSFPMLLDKHVNAPTALATSIRAVIANPKALGYWGLIVVAGLFVGFLPMAVGLAVVFPILGHATWHLYRALIA</sequence>
<proteinExistence type="predicted"/>
<accession>A0A5A7NDG2</accession>
<evidence type="ECO:0000256" key="1">
    <source>
        <dbReference type="SAM" id="Phobius"/>
    </source>
</evidence>
<feature type="transmembrane region" description="Helical" evidence="1">
    <location>
        <begin position="222"/>
        <end position="251"/>
    </location>
</feature>
<keyword evidence="3" id="KW-1185">Reference proteome</keyword>
<keyword evidence="1" id="KW-0812">Transmembrane</keyword>
<dbReference type="AlphaFoldDB" id="A0A5A7NDG2"/>
<evidence type="ECO:0008006" key="4">
    <source>
        <dbReference type="Google" id="ProtNLM"/>
    </source>
</evidence>
<feature type="transmembrane region" description="Helical" evidence="1">
    <location>
        <begin position="168"/>
        <end position="192"/>
    </location>
</feature>
<gene>
    <name evidence="2" type="ORF">JCM17846_28010</name>
</gene>
<keyword evidence="1" id="KW-0472">Membrane</keyword>
<feature type="transmembrane region" description="Helical" evidence="1">
    <location>
        <begin position="48"/>
        <end position="68"/>
    </location>
</feature>
<organism evidence="2 3">
    <name type="scientific">Iodidimonas nitroreducens</name>
    <dbReference type="NCBI Taxonomy" id="1236968"/>
    <lineage>
        <taxon>Bacteria</taxon>
        <taxon>Pseudomonadati</taxon>
        <taxon>Pseudomonadota</taxon>
        <taxon>Alphaproteobacteria</taxon>
        <taxon>Iodidimonadales</taxon>
        <taxon>Iodidimonadaceae</taxon>
        <taxon>Iodidimonas</taxon>
    </lineage>
</organism>
<protein>
    <recommendedName>
        <fullName evidence="4">Cytochrome c oxidase subunit I</fullName>
    </recommendedName>
</protein>
<comment type="caution">
    <text evidence="2">The sequence shown here is derived from an EMBL/GenBank/DDBJ whole genome shotgun (WGS) entry which is preliminary data.</text>
</comment>
<feature type="transmembrane region" description="Helical" evidence="1">
    <location>
        <begin position="74"/>
        <end position="94"/>
    </location>
</feature>
<keyword evidence="1" id="KW-1133">Transmembrane helix</keyword>
<dbReference type="RefSeq" id="WP_042086847.1">
    <property type="nucleotide sequence ID" value="NZ_BKCN01000018.1"/>
</dbReference>
<evidence type="ECO:0000313" key="3">
    <source>
        <dbReference type="Proteomes" id="UP000324996"/>
    </source>
</evidence>
<dbReference type="EMBL" id="BKCN01000018">
    <property type="protein sequence ID" value="GER05119.1"/>
    <property type="molecule type" value="Genomic_DNA"/>
</dbReference>
<dbReference type="InterPro" id="IPR018692">
    <property type="entry name" value="DUF2189"/>
</dbReference>